<protein>
    <submittedName>
        <fullName evidence="1">Toxin-antitoxin system, antitoxin component domain-containing, ParD-like</fullName>
    </submittedName>
</protein>
<gene>
    <name evidence="1" type="ORF">dnm_001900</name>
</gene>
<keyword evidence="2" id="KW-1185">Reference proteome</keyword>
<dbReference type="EMBL" id="CP061800">
    <property type="protein sequence ID" value="QTA84196.1"/>
    <property type="molecule type" value="Genomic_DNA"/>
</dbReference>
<dbReference type="Pfam" id="PF11903">
    <property type="entry name" value="ParD_like"/>
    <property type="match status" value="1"/>
</dbReference>
<sequence>MQARIRGELFKRTADEQIEYWAKIGQLAEENPDLPLPFIQDILTGREEIRGGLGTPYVFGEGK</sequence>
<name>A0A975BEZ1_9BACT</name>
<dbReference type="KEGG" id="dmm:dnm_001900"/>
<proteinExistence type="predicted"/>
<dbReference type="Proteomes" id="UP000663722">
    <property type="component" value="Chromosome"/>
</dbReference>
<accession>A0A975BEZ1</accession>
<evidence type="ECO:0000313" key="1">
    <source>
        <dbReference type="EMBL" id="QTA84196.1"/>
    </source>
</evidence>
<dbReference type="AlphaFoldDB" id="A0A975BEZ1"/>
<organism evidence="1 2">
    <name type="scientific">Desulfonema magnum</name>
    <dbReference type="NCBI Taxonomy" id="45655"/>
    <lineage>
        <taxon>Bacteria</taxon>
        <taxon>Pseudomonadati</taxon>
        <taxon>Thermodesulfobacteriota</taxon>
        <taxon>Desulfobacteria</taxon>
        <taxon>Desulfobacterales</taxon>
        <taxon>Desulfococcaceae</taxon>
        <taxon>Desulfonema</taxon>
    </lineage>
</organism>
<evidence type="ECO:0000313" key="2">
    <source>
        <dbReference type="Proteomes" id="UP000663722"/>
    </source>
</evidence>
<reference evidence="1" key="1">
    <citation type="journal article" date="2021" name="Microb. Physiol.">
        <title>Proteogenomic Insights into the Physiology of Marine, Sulfate-Reducing, Filamentous Desulfonema limicola and Desulfonema magnum.</title>
        <authorList>
            <person name="Schnaars V."/>
            <person name="Wohlbrand L."/>
            <person name="Scheve S."/>
            <person name="Hinrichs C."/>
            <person name="Reinhardt R."/>
            <person name="Rabus R."/>
        </authorList>
    </citation>
    <scope>NUCLEOTIDE SEQUENCE</scope>
    <source>
        <strain evidence="1">4be13</strain>
    </source>
</reference>
<dbReference type="InterPro" id="IPR021831">
    <property type="entry name" value="ParD-like"/>
</dbReference>